<keyword evidence="9" id="KW-0472">Membrane</keyword>
<dbReference type="GO" id="GO:0005886">
    <property type="term" value="C:plasma membrane"/>
    <property type="evidence" value="ECO:0007669"/>
    <property type="project" value="UniProtKB-SubCell"/>
</dbReference>
<evidence type="ECO:0000256" key="6">
    <source>
        <dbReference type="ARBA" id="ARBA00022500"/>
    </source>
</evidence>
<keyword evidence="4" id="KW-0813">Transport</keyword>
<dbReference type="AlphaFoldDB" id="A0A1W1YHN6"/>
<keyword evidence="13" id="KW-1185">Reference proteome</keyword>
<dbReference type="NCBIfam" id="TIGR02473">
    <property type="entry name" value="flagell_FliJ"/>
    <property type="match status" value="1"/>
</dbReference>
<keyword evidence="11" id="KW-0175">Coiled coil</keyword>
<keyword evidence="6" id="KW-0145">Chemotaxis</keyword>
<sequence length="155" mass="17974">MKKFRFTLQAVYQFKKTQEKQKKAELSGLSAEISRLTKEKTGFERKLEEDSEEYRRTVSAGMPASQMAWYGNFAQYIQDMLRKVNAVLAEAQRKRELLQSELVAVLKEMETLEKLREEQYRAFLEEAAKEEEKELGDLMSYRKTAEAANASGQDA</sequence>
<keyword evidence="8" id="KW-0653">Protein transport</keyword>
<organism evidence="12 13">
    <name type="scientific">Papillibacter cinnamivorans DSM 12816</name>
    <dbReference type="NCBI Taxonomy" id="1122930"/>
    <lineage>
        <taxon>Bacteria</taxon>
        <taxon>Bacillati</taxon>
        <taxon>Bacillota</taxon>
        <taxon>Clostridia</taxon>
        <taxon>Eubacteriales</taxon>
        <taxon>Oscillospiraceae</taxon>
        <taxon>Papillibacter</taxon>
    </lineage>
</organism>
<dbReference type="GO" id="GO:0009288">
    <property type="term" value="C:bacterial-type flagellum"/>
    <property type="evidence" value="ECO:0007669"/>
    <property type="project" value="InterPro"/>
</dbReference>
<evidence type="ECO:0000313" key="13">
    <source>
        <dbReference type="Proteomes" id="UP000192790"/>
    </source>
</evidence>
<keyword evidence="7" id="KW-1005">Bacterial flagellum biogenesis</keyword>
<name>A0A1W1YHN6_9FIRM</name>
<reference evidence="12 13" key="1">
    <citation type="submission" date="2017-04" db="EMBL/GenBank/DDBJ databases">
        <authorList>
            <person name="Afonso C.L."/>
            <person name="Miller P.J."/>
            <person name="Scott M.A."/>
            <person name="Spackman E."/>
            <person name="Goraichik I."/>
            <person name="Dimitrov K.M."/>
            <person name="Suarez D.L."/>
            <person name="Swayne D.E."/>
        </authorList>
    </citation>
    <scope>NUCLEOTIDE SEQUENCE [LARGE SCALE GENOMIC DNA]</scope>
    <source>
        <strain evidence="12 13">DSM 12816</strain>
    </source>
</reference>
<dbReference type="EMBL" id="FWXW01000001">
    <property type="protein sequence ID" value="SMC35653.1"/>
    <property type="molecule type" value="Genomic_DNA"/>
</dbReference>
<evidence type="ECO:0000256" key="8">
    <source>
        <dbReference type="ARBA" id="ARBA00022927"/>
    </source>
</evidence>
<evidence type="ECO:0000256" key="4">
    <source>
        <dbReference type="ARBA" id="ARBA00022448"/>
    </source>
</evidence>
<keyword evidence="5" id="KW-1003">Cell membrane</keyword>
<comment type="subcellular location">
    <subcellularLocation>
        <location evidence="1">Cell membrane</location>
        <topology evidence="1">Peripheral membrane protein</topology>
        <orientation evidence="1">Cytoplasmic side</orientation>
    </subcellularLocation>
</comment>
<gene>
    <name evidence="12" type="ORF">SAMN02745168_0424</name>
</gene>
<evidence type="ECO:0000256" key="5">
    <source>
        <dbReference type="ARBA" id="ARBA00022475"/>
    </source>
</evidence>
<dbReference type="InterPro" id="IPR053716">
    <property type="entry name" value="Flag_assembly_chemotaxis_eff"/>
</dbReference>
<evidence type="ECO:0000256" key="10">
    <source>
        <dbReference type="ARBA" id="ARBA00023225"/>
    </source>
</evidence>
<dbReference type="GO" id="GO:0015031">
    <property type="term" value="P:protein transport"/>
    <property type="evidence" value="ECO:0007669"/>
    <property type="project" value="UniProtKB-KW"/>
</dbReference>
<comment type="similarity">
    <text evidence="2">Belongs to the FliJ family.</text>
</comment>
<proteinExistence type="inferred from homology"/>
<dbReference type="GO" id="GO:0006935">
    <property type="term" value="P:chemotaxis"/>
    <property type="evidence" value="ECO:0007669"/>
    <property type="project" value="UniProtKB-KW"/>
</dbReference>
<evidence type="ECO:0000256" key="9">
    <source>
        <dbReference type="ARBA" id="ARBA00023136"/>
    </source>
</evidence>
<keyword evidence="10" id="KW-1006">Bacterial flagellum protein export</keyword>
<dbReference type="Pfam" id="PF02050">
    <property type="entry name" value="FliJ"/>
    <property type="match status" value="1"/>
</dbReference>
<accession>A0A1W1YHN6</accession>
<feature type="coiled-coil region" evidence="11">
    <location>
        <begin position="81"/>
        <end position="115"/>
    </location>
</feature>
<protein>
    <recommendedName>
        <fullName evidence="3">Flagellar FliJ protein</fullName>
    </recommendedName>
</protein>
<evidence type="ECO:0000256" key="3">
    <source>
        <dbReference type="ARBA" id="ARBA00020392"/>
    </source>
</evidence>
<evidence type="ECO:0000256" key="2">
    <source>
        <dbReference type="ARBA" id="ARBA00010004"/>
    </source>
</evidence>
<dbReference type="GO" id="GO:0071973">
    <property type="term" value="P:bacterial-type flagellum-dependent cell motility"/>
    <property type="evidence" value="ECO:0007669"/>
    <property type="project" value="InterPro"/>
</dbReference>
<dbReference type="InterPro" id="IPR012823">
    <property type="entry name" value="Flagell_FliJ"/>
</dbReference>
<dbReference type="GO" id="GO:0044781">
    <property type="term" value="P:bacterial-type flagellum organization"/>
    <property type="evidence" value="ECO:0007669"/>
    <property type="project" value="UniProtKB-KW"/>
</dbReference>
<dbReference type="RefSeq" id="WP_084233069.1">
    <property type="nucleotide sequence ID" value="NZ_FWXW01000001.1"/>
</dbReference>
<evidence type="ECO:0000256" key="1">
    <source>
        <dbReference type="ARBA" id="ARBA00004413"/>
    </source>
</evidence>
<dbReference type="Proteomes" id="UP000192790">
    <property type="component" value="Unassembled WGS sequence"/>
</dbReference>
<evidence type="ECO:0000256" key="11">
    <source>
        <dbReference type="SAM" id="Coils"/>
    </source>
</evidence>
<dbReference type="OrthoDB" id="2087173at2"/>
<evidence type="ECO:0000256" key="7">
    <source>
        <dbReference type="ARBA" id="ARBA00022795"/>
    </source>
</evidence>
<dbReference type="STRING" id="1122930.SAMN02745168_0424"/>
<evidence type="ECO:0000313" key="12">
    <source>
        <dbReference type="EMBL" id="SMC35653.1"/>
    </source>
</evidence>
<feature type="coiled-coil region" evidence="11">
    <location>
        <begin position="19"/>
        <end position="53"/>
    </location>
</feature>
<dbReference type="Gene3D" id="1.10.287.1700">
    <property type="match status" value="1"/>
</dbReference>